<dbReference type="AlphaFoldDB" id="A0A937FGI7"/>
<protein>
    <submittedName>
        <fullName evidence="2">TIGR01906 family membrane protein</fullName>
    </submittedName>
</protein>
<dbReference type="InterPro" id="IPR010178">
    <property type="entry name" value="Lit"/>
</dbReference>
<feature type="transmembrane region" description="Helical" evidence="1">
    <location>
        <begin position="107"/>
        <end position="123"/>
    </location>
</feature>
<organism evidence="2 3">
    <name type="scientific">Clostridium paridis</name>
    <dbReference type="NCBI Taxonomy" id="2803863"/>
    <lineage>
        <taxon>Bacteria</taxon>
        <taxon>Bacillati</taxon>
        <taxon>Bacillota</taxon>
        <taxon>Clostridia</taxon>
        <taxon>Eubacteriales</taxon>
        <taxon>Clostridiaceae</taxon>
        <taxon>Clostridium</taxon>
    </lineage>
</organism>
<dbReference type="NCBIfam" id="TIGR01906">
    <property type="entry name" value="integ_TIGR01906"/>
    <property type="match status" value="1"/>
</dbReference>
<keyword evidence="1" id="KW-0812">Transmembrane</keyword>
<feature type="transmembrane region" description="Helical" evidence="1">
    <location>
        <begin position="191"/>
        <end position="212"/>
    </location>
</feature>
<proteinExistence type="predicted"/>
<accession>A0A937FGI7</accession>
<dbReference type="Pfam" id="PF07314">
    <property type="entry name" value="Lit"/>
    <property type="match status" value="1"/>
</dbReference>
<evidence type="ECO:0000256" key="1">
    <source>
        <dbReference type="SAM" id="Phobius"/>
    </source>
</evidence>
<dbReference type="Proteomes" id="UP000623681">
    <property type="component" value="Unassembled WGS sequence"/>
</dbReference>
<name>A0A937FGI7_9CLOT</name>
<dbReference type="RefSeq" id="WP_202768809.1">
    <property type="nucleotide sequence ID" value="NZ_JAESWA010000024.1"/>
</dbReference>
<sequence length="223" mass="26818">MKISKSSSIYTILKQWLFYICYFIFSITLAFKVIINLTPFYKLLMNIYNIPSLVSMNAQNIYSDFTELMKYLRSYKLLDFPLKYFKYSPEGKFHFEEVRILFLKMDILFWISLIVIIIFIYFYRKNIKDLFSRYTKFLITLLILCGFIALPIIINFSWSFEKFHKIFFNNNDWLFDPVTDPIINALPEEVFSSYLIAIVAIFFMLLLIPQLIKHFSSKNKRLS</sequence>
<keyword evidence="3" id="KW-1185">Reference proteome</keyword>
<evidence type="ECO:0000313" key="2">
    <source>
        <dbReference type="EMBL" id="MBL4933369.1"/>
    </source>
</evidence>
<evidence type="ECO:0000313" key="3">
    <source>
        <dbReference type="Proteomes" id="UP000623681"/>
    </source>
</evidence>
<keyword evidence="1" id="KW-1133">Transmembrane helix</keyword>
<feature type="transmembrane region" description="Helical" evidence="1">
    <location>
        <begin position="16"/>
        <end position="35"/>
    </location>
</feature>
<feature type="transmembrane region" description="Helical" evidence="1">
    <location>
        <begin position="135"/>
        <end position="158"/>
    </location>
</feature>
<gene>
    <name evidence="2" type="ORF">JK634_16360</name>
</gene>
<comment type="caution">
    <text evidence="2">The sequence shown here is derived from an EMBL/GenBank/DDBJ whole genome shotgun (WGS) entry which is preliminary data.</text>
</comment>
<dbReference type="EMBL" id="JAESWA010000024">
    <property type="protein sequence ID" value="MBL4933369.1"/>
    <property type="molecule type" value="Genomic_DNA"/>
</dbReference>
<reference evidence="2" key="1">
    <citation type="submission" date="2021-01" db="EMBL/GenBank/DDBJ databases">
        <title>Genome public.</title>
        <authorList>
            <person name="Liu C."/>
            <person name="Sun Q."/>
        </authorList>
    </citation>
    <scope>NUCLEOTIDE SEQUENCE</scope>
    <source>
        <strain evidence="2">YIM B02565</strain>
    </source>
</reference>
<keyword evidence="1" id="KW-0472">Membrane</keyword>